<dbReference type="InterPro" id="IPR027417">
    <property type="entry name" value="P-loop_NTPase"/>
</dbReference>
<dbReference type="EMBL" id="JMCB01000013">
    <property type="protein sequence ID" value="KFE64945.1"/>
    <property type="molecule type" value="Genomic_DNA"/>
</dbReference>
<comment type="caution">
    <text evidence="2">The sequence shown here is derived from an EMBL/GenBank/DDBJ whole genome shotgun (WGS) entry which is preliminary data.</text>
</comment>
<evidence type="ECO:0000313" key="3">
    <source>
        <dbReference type="Proteomes" id="UP000028725"/>
    </source>
</evidence>
<protein>
    <submittedName>
        <fullName evidence="2">Putative enzyme with ATPase activity</fullName>
    </submittedName>
</protein>
<dbReference type="InterPro" id="IPR041685">
    <property type="entry name" value="AAA_GajA/Old/RecF-like"/>
</dbReference>
<dbReference type="SUPFAM" id="SSF52540">
    <property type="entry name" value="P-loop containing nucleoside triphosphate hydrolases"/>
    <property type="match status" value="1"/>
</dbReference>
<dbReference type="InterPro" id="IPR051396">
    <property type="entry name" value="Bact_Antivir_Def_Nuclease"/>
</dbReference>
<dbReference type="Gene3D" id="3.40.50.300">
    <property type="entry name" value="P-loop containing nucleotide triphosphate hydrolases"/>
    <property type="match status" value="1"/>
</dbReference>
<dbReference type="PATRIC" id="fig|394096.3.peg.6299"/>
<sequence length="467" mass="53263">MVDDKEPLALKYFRIVGLHGKRTFKIPFDGKRLVLVGENGTGKSTVVSMIYYALTRQWERLDDYEFKAIQIGFSGEEIEIAKADLPELHRGTSRERGPFSSGMYRIAEKYVSRHLKNVISRDQVDKDALARELSEVMGISMRMAVMLVWDVVGGTGVENPAASVNAKLLELFNTTVLFLPTYRRIERDLKAIFPNLEKHIEEFRQSHSRRKDTREYIELVEFGMHDIDIAFGETMSQLKEDLRKGLDALTGEYLRDALKKGYDAADVSLIRELDEPTLNSILGRIDEKFLPSADKESLKKRISSIRTAERVQYDDRVVAHFFGKLIALHKRQADKESSVRAFVDISNKYLENKRVEFDNGNFTIKIVPIDDSGHVNGEPLPPKMLSSGEKQIVSLFTHLFLTSNEGFFVIIDEPELSLSVPWQERFLPDIWGSGRCKGLLAVTHSPFIYSNYEMKDAAHALMEFVEG</sequence>
<dbReference type="Pfam" id="PF13175">
    <property type="entry name" value="AAA_15"/>
    <property type="match status" value="1"/>
</dbReference>
<reference evidence="2 3" key="1">
    <citation type="submission" date="2014-04" db="EMBL/GenBank/DDBJ databases">
        <title>Genome assembly of Hyalangium minutum DSM 14724.</title>
        <authorList>
            <person name="Sharma G."/>
            <person name="Subramanian S."/>
        </authorList>
    </citation>
    <scope>NUCLEOTIDE SEQUENCE [LARGE SCALE GENOMIC DNA]</scope>
    <source>
        <strain evidence="2 3">DSM 14724</strain>
    </source>
</reference>
<feature type="domain" description="Endonuclease GajA/Old nuclease/RecF-like AAA" evidence="1">
    <location>
        <begin position="22"/>
        <end position="448"/>
    </location>
</feature>
<evidence type="ECO:0000259" key="1">
    <source>
        <dbReference type="Pfam" id="PF13175"/>
    </source>
</evidence>
<dbReference type="PANTHER" id="PTHR43581:SF2">
    <property type="entry name" value="EXCINUCLEASE ATPASE SUBUNIT"/>
    <property type="match status" value="1"/>
</dbReference>
<accession>A0A085WB82</accession>
<organism evidence="2 3">
    <name type="scientific">Hyalangium minutum</name>
    <dbReference type="NCBI Taxonomy" id="394096"/>
    <lineage>
        <taxon>Bacteria</taxon>
        <taxon>Pseudomonadati</taxon>
        <taxon>Myxococcota</taxon>
        <taxon>Myxococcia</taxon>
        <taxon>Myxococcales</taxon>
        <taxon>Cystobacterineae</taxon>
        <taxon>Archangiaceae</taxon>
        <taxon>Hyalangium</taxon>
    </lineage>
</organism>
<dbReference type="Proteomes" id="UP000028725">
    <property type="component" value="Unassembled WGS sequence"/>
</dbReference>
<dbReference type="STRING" id="394096.DB31_1963"/>
<dbReference type="AlphaFoldDB" id="A0A085WB82"/>
<dbReference type="PANTHER" id="PTHR43581">
    <property type="entry name" value="ATP/GTP PHOSPHATASE"/>
    <property type="match status" value="1"/>
</dbReference>
<gene>
    <name evidence="2" type="ORF">DB31_1963</name>
</gene>
<keyword evidence="3" id="KW-1185">Reference proteome</keyword>
<proteinExistence type="predicted"/>
<evidence type="ECO:0000313" key="2">
    <source>
        <dbReference type="EMBL" id="KFE64945.1"/>
    </source>
</evidence>
<name>A0A085WB82_9BACT</name>